<dbReference type="InterPro" id="IPR010921">
    <property type="entry name" value="Trp_repressor/repl_initiator"/>
</dbReference>
<feature type="compositionally biased region" description="Basic and acidic residues" evidence="1">
    <location>
        <begin position="56"/>
        <end position="68"/>
    </location>
</feature>
<dbReference type="InterPro" id="IPR002514">
    <property type="entry name" value="Transposase_8"/>
</dbReference>
<gene>
    <name evidence="2" type="ORF">HNR50_004445</name>
</gene>
<dbReference type="AlphaFoldDB" id="A0A841RJR7"/>
<reference evidence="2 3" key="1">
    <citation type="submission" date="2020-08" db="EMBL/GenBank/DDBJ databases">
        <title>Genomic Encyclopedia of Type Strains, Phase IV (KMG-IV): sequencing the most valuable type-strain genomes for metagenomic binning, comparative biology and taxonomic classification.</title>
        <authorList>
            <person name="Goeker M."/>
        </authorList>
    </citation>
    <scope>NUCLEOTIDE SEQUENCE [LARGE SCALE GENOMIC DNA]</scope>
    <source>
        <strain evidence="2 3">DSM 2461</strain>
    </source>
</reference>
<dbReference type="Proteomes" id="UP000587760">
    <property type="component" value="Unassembled WGS sequence"/>
</dbReference>
<evidence type="ECO:0000313" key="2">
    <source>
        <dbReference type="EMBL" id="MBB6482738.1"/>
    </source>
</evidence>
<dbReference type="Pfam" id="PF01527">
    <property type="entry name" value="HTH_Tnp_1"/>
    <property type="match status" value="1"/>
</dbReference>
<dbReference type="EMBL" id="JACHGJ010000023">
    <property type="protein sequence ID" value="MBB6482738.1"/>
    <property type="molecule type" value="Genomic_DNA"/>
</dbReference>
<evidence type="ECO:0000256" key="1">
    <source>
        <dbReference type="SAM" id="MobiDB-lite"/>
    </source>
</evidence>
<accession>A0A841RJR7</accession>
<dbReference type="GO" id="GO:0004803">
    <property type="term" value="F:transposase activity"/>
    <property type="evidence" value="ECO:0007669"/>
    <property type="project" value="InterPro"/>
</dbReference>
<organism evidence="2 3">
    <name type="scientific">Spirochaeta isovalerica</name>
    <dbReference type="NCBI Taxonomy" id="150"/>
    <lineage>
        <taxon>Bacteria</taxon>
        <taxon>Pseudomonadati</taxon>
        <taxon>Spirochaetota</taxon>
        <taxon>Spirochaetia</taxon>
        <taxon>Spirochaetales</taxon>
        <taxon>Spirochaetaceae</taxon>
        <taxon>Spirochaeta</taxon>
    </lineage>
</organism>
<keyword evidence="3" id="KW-1185">Reference proteome</keyword>
<comment type="caution">
    <text evidence="2">The sequence shown here is derived from an EMBL/GenBank/DDBJ whole genome shotgun (WGS) entry which is preliminary data.</text>
</comment>
<proteinExistence type="predicted"/>
<dbReference type="GO" id="GO:0043565">
    <property type="term" value="F:sequence-specific DNA binding"/>
    <property type="evidence" value="ECO:0007669"/>
    <property type="project" value="InterPro"/>
</dbReference>
<evidence type="ECO:0000313" key="3">
    <source>
        <dbReference type="Proteomes" id="UP000587760"/>
    </source>
</evidence>
<sequence length="77" mass="8940">MRKKWSDSEKARIALMAIREERTISEIDQETGAHPNMISKWKRDLLDNADSAFRNGKSENERDLEKKCTPPPICQHS</sequence>
<dbReference type="GO" id="GO:0006313">
    <property type="term" value="P:DNA transposition"/>
    <property type="evidence" value="ECO:0007669"/>
    <property type="project" value="InterPro"/>
</dbReference>
<feature type="region of interest" description="Disordered" evidence="1">
    <location>
        <begin position="53"/>
        <end position="77"/>
    </location>
</feature>
<name>A0A841RJR7_9SPIO</name>
<dbReference type="SUPFAM" id="SSF48295">
    <property type="entry name" value="TrpR-like"/>
    <property type="match status" value="1"/>
</dbReference>
<protein>
    <submittedName>
        <fullName evidence="2">Transposase-like protein</fullName>
    </submittedName>
</protein>